<keyword evidence="3" id="KW-0560">Oxidoreductase</keyword>
<dbReference type="FunCoup" id="G3GVP3">
    <property type="interactions" value="994"/>
</dbReference>
<name>G3GVP3_CRIGR</name>
<dbReference type="eggNOG" id="KOG0451">
    <property type="taxonomic scope" value="Eukaryota"/>
</dbReference>
<dbReference type="AlphaFoldDB" id="G3GVP3"/>
<dbReference type="InterPro" id="IPR011603">
    <property type="entry name" value="2oxoglutarate_DH_E1"/>
</dbReference>
<keyword evidence="4" id="KW-0786">Thiamine pyrophosphate</keyword>
<proteinExistence type="inferred from homology"/>
<evidence type="ECO:0000313" key="6">
    <source>
        <dbReference type="EMBL" id="EGV95425.1"/>
    </source>
</evidence>
<reference evidence="7" key="1">
    <citation type="journal article" date="2011" name="Nat. Biotechnol.">
        <title>The genomic sequence of the Chinese hamster ovary (CHO)-K1 cell line.</title>
        <authorList>
            <person name="Xu X."/>
            <person name="Nagarajan H."/>
            <person name="Lewis N.E."/>
            <person name="Pan S."/>
            <person name="Cai Z."/>
            <person name="Liu X."/>
            <person name="Chen W."/>
            <person name="Xie M."/>
            <person name="Wang W."/>
            <person name="Hammond S."/>
            <person name="Andersen M.R."/>
            <person name="Neff N."/>
            <person name="Passarelli B."/>
            <person name="Koh W."/>
            <person name="Fan H.C."/>
            <person name="Wang J."/>
            <person name="Gui Y."/>
            <person name="Lee K.H."/>
            <person name="Betenbaugh M.J."/>
            <person name="Quake S.R."/>
            <person name="Famili I."/>
            <person name="Palsson B.O."/>
            <person name="Wang J."/>
        </authorList>
    </citation>
    <scope>NUCLEOTIDE SEQUENCE [LARGE SCALE GENOMIC DNA]</scope>
    <source>
        <strain evidence="7">CHO K1 cell line</strain>
    </source>
</reference>
<dbReference type="EMBL" id="JH000042">
    <property type="protein sequence ID" value="EGV95425.1"/>
    <property type="molecule type" value="Genomic_DNA"/>
</dbReference>
<evidence type="ECO:0000256" key="3">
    <source>
        <dbReference type="ARBA" id="ARBA00023002"/>
    </source>
</evidence>
<sequence length="494" mass="54933">MASATMAAARRGLCLSVSLLRRGYQTERGVYGYRPRKAESSEPRGDHARLSGLLNMGKEEASLEEVLAYLNHIYCGPISIETTQLQSQEEKDWFARRFEELKKETFTTEERKQLAKLLLESQEFDHFLATKFATVKRYGGEGAESMMGFFHELLKSSAYGGITDIIIGMPHRGRLNLLTGLLQLPPELMFRKMRGLSEFPENVSATGDVLSHLTSSVDLDFGAHHPLHVTMLPNPSHLEAVNPVAVGKTRGRQQSREDGDYSLHSSAQPGDKVICLQVHGDASFCGQGIVLETFTLSNLPHFRIGGSIHLIVNNQLGYTTPAERGRSSLYSSDIGFNVRLSGQDVGRGTFSQRHAMVVCQNTDNAYIPLNHMDPNQKGFLEVSNSPLSEEAVLGFEYGMSIESPKLLPLWEAQFGDFFNGAQIIFDTFISGDIIWSQEEPQNMGPWFFVSPRFEKQLACKLRLVSRPPLPAPAVGIGTVHQQQHEDILTKTFAS</sequence>
<comment type="cofactor">
    <cofactor evidence="1">
        <name>thiamine diphosphate</name>
        <dbReference type="ChEBI" id="CHEBI:58937"/>
    </cofactor>
</comment>
<dbReference type="SMART" id="SM00861">
    <property type="entry name" value="Transket_pyr"/>
    <property type="match status" value="1"/>
</dbReference>
<dbReference type="InterPro" id="IPR005475">
    <property type="entry name" value="Transketolase-like_Pyr-bd"/>
</dbReference>
<comment type="similarity">
    <text evidence="2">Belongs to the alpha-ketoglutarate dehydrogenase family.</text>
</comment>
<accession>G3GVP3</accession>
<dbReference type="InterPro" id="IPR029061">
    <property type="entry name" value="THDP-binding"/>
</dbReference>
<dbReference type="STRING" id="10029.G3GVP3"/>
<dbReference type="GO" id="GO:0030976">
    <property type="term" value="F:thiamine pyrophosphate binding"/>
    <property type="evidence" value="ECO:0007669"/>
    <property type="project" value="InterPro"/>
</dbReference>
<organism evidence="6 7">
    <name type="scientific">Cricetulus griseus</name>
    <name type="common">Chinese hamster</name>
    <name type="synonym">Cricetulus barabensis griseus</name>
    <dbReference type="NCBI Taxonomy" id="10029"/>
    <lineage>
        <taxon>Eukaryota</taxon>
        <taxon>Metazoa</taxon>
        <taxon>Chordata</taxon>
        <taxon>Craniata</taxon>
        <taxon>Vertebrata</taxon>
        <taxon>Euteleostomi</taxon>
        <taxon>Mammalia</taxon>
        <taxon>Eutheria</taxon>
        <taxon>Euarchontoglires</taxon>
        <taxon>Glires</taxon>
        <taxon>Rodentia</taxon>
        <taxon>Myomorpha</taxon>
        <taxon>Muroidea</taxon>
        <taxon>Cricetidae</taxon>
        <taxon>Cricetinae</taxon>
        <taxon>Cricetulus</taxon>
    </lineage>
</organism>
<dbReference type="Proteomes" id="UP000001075">
    <property type="component" value="Unassembled WGS sequence"/>
</dbReference>
<dbReference type="InParanoid" id="G3GVP3"/>
<evidence type="ECO:0000259" key="5">
    <source>
        <dbReference type="SMART" id="SM00861"/>
    </source>
</evidence>
<evidence type="ECO:0000313" key="7">
    <source>
        <dbReference type="Proteomes" id="UP000001075"/>
    </source>
</evidence>
<evidence type="ECO:0000256" key="2">
    <source>
        <dbReference type="ARBA" id="ARBA00006936"/>
    </source>
</evidence>
<dbReference type="GO" id="GO:0016624">
    <property type="term" value="F:oxidoreductase activity, acting on the aldehyde or oxo group of donors, disulfide as acceptor"/>
    <property type="evidence" value="ECO:0007669"/>
    <property type="project" value="InterPro"/>
</dbReference>
<dbReference type="SUPFAM" id="SSF52518">
    <property type="entry name" value="Thiamin diphosphate-binding fold (THDP-binding)"/>
    <property type="match status" value="2"/>
</dbReference>
<evidence type="ECO:0000256" key="1">
    <source>
        <dbReference type="ARBA" id="ARBA00001964"/>
    </source>
</evidence>
<dbReference type="Pfam" id="PF02779">
    <property type="entry name" value="Transket_pyr"/>
    <property type="match status" value="1"/>
</dbReference>
<dbReference type="Gene3D" id="3.40.50.970">
    <property type="match status" value="1"/>
</dbReference>
<gene>
    <name evidence="6" type="ORF">I79_001790</name>
</gene>
<dbReference type="Gene3D" id="3.40.50.11610">
    <property type="entry name" value="Multifunctional 2-oxoglutarate metabolism enzyme, C-terminal domain"/>
    <property type="match status" value="1"/>
</dbReference>
<dbReference type="PANTHER" id="PTHR23152">
    <property type="entry name" value="2-OXOGLUTARATE DEHYDROGENASE"/>
    <property type="match status" value="1"/>
</dbReference>
<dbReference type="InterPro" id="IPR042179">
    <property type="entry name" value="KGD_C_sf"/>
</dbReference>
<feature type="domain" description="Transketolase-like pyrimidine-binding" evidence="5">
    <location>
        <begin position="316"/>
        <end position="471"/>
    </location>
</feature>
<dbReference type="PANTHER" id="PTHR23152:SF4">
    <property type="entry name" value="2-OXOADIPATE DEHYDROGENASE COMPLEX COMPONENT E1"/>
    <property type="match status" value="1"/>
</dbReference>
<evidence type="ECO:0000256" key="4">
    <source>
        <dbReference type="ARBA" id="ARBA00023052"/>
    </source>
</evidence>
<protein>
    <submittedName>
        <fullName evidence="6">Putative 2-oxoglutarate dehydrogenase E1 component DHKTD1, mitochondrial</fullName>
    </submittedName>
</protein>